<comment type="similarity">
    <text evidence="1">Belongs to the thrombospondin family.</text>
</comment>
<dbReference type="Pfam" id="PF07645">
    <property type="entry name" value="EGF_CA"/>
    <property type="match status" value="1"/>
</dbReference>
<organism evidence="14">
    <name type="scientific">Capitella teleta</name>
    <name type="common">Polychaete worm</name>
    <dbReference type="NCBI Taxonomy" id="283909"/>
    <lineage>
        <taxon>Eukaryota</taxon>
        <taxon>Metazoa</taxon>
        <taxon>Spiralia</taxon>
        <taxon>Lophotrochozoa</taxon>
        <taxon>Annelida</taxon>
        <taxon>Polychaeta</taxon>
        <taxon>Sedentaria</taxon>
        <taxon>Scolecida</taxon>
        <taxon>Capitellidae</taxon>
        <taxon>Capitella</taxon>
    </lineage>
</organism>
<dbReference type="PROSITE" id="PS50026">
    <property type="entry name" value="EGF_3"/>
    <property type="match status" value="1"/>
</dbReference>
<comment type="caution">
    <text evidence="9">Lacks conserved residue(s) required for the propagation of feature annotation.</text>
</comment>
<dbReference type="InterPro" id="IPR008859">
    <property type="entry name" value="Thrombospondin_C"/>
</dbReference>
<dbReference type="STRING" id="283909.R7VCA2"/>
<dbReference type="Gene3D" id="2.10.25.10">
    <property type="entry name" value="Laminin"/>
    <property type="match status" value="2"/>
</dbReference>
<dbReference type="GO" id="GO:0007155">
    <property type="term" value="P:cell adhesion"/>
    <property type="evidence" value="ECO:0007669"/>
    <property type="project" value="UniProtKB-KW"/>
</dbReference>
<keyword evidence="7" id="KW-1015">Disulfide bond</keyword>
<evidence type="ECO:0000256" key="8">
    <source>
        <dbReference type="ARBA" id="ARBA00023180"/>
    </source>
</evidence>
<protein>
    <recommendedName>
        <fullName evidence="17">EGF-like domain-containing protein</fullName>
    </recommendedName>
</protein>
<evidence type="ECO:0000313" key="15">
    <source>
        <dbReference type="EnsemblMetazoa" id="CapteP153142"/>
    </source>
</evidence>
<feature type="repeat" description="TSP type-3" evidence="10">
    <location>
        <begin position="299"/>
        <end position="334"/>
    </location>
</feature>
<evidence type="ECO:0000313" key="14">
    <source>
        <dbReference type="EMBL" id="ELU16244.1"/>
    </source>
</evidence>
<evidence type="ECO:0000259" key="12">
    <source>
        <dbReference type="PROSITE" id="PS50026"/>
    </source>
</evidence>
<evidence type="ECO:0000256" key="1">
    <source>
        <dbReference type="ARBA" id="ARBA00009456"/>
    </source>
</evidence>
<evidence type="ECO:0000256" key="11">
    <source>
        <dbReference type="SAM" id="MobiDB-lite"/>
    </source>
</evidence>
<dbReference type="InterPro" id="IPR028974">
    <property type="entry name" value="TSP_type-3_rpt"/>
</dbReference>
<dbReference type="InterPro" id="IPR018097">
    <property type="entry name" value="EGF_Ca-bd_CS"/>
</dbReference>
<dbReference type="SUPFAM" id="SSF103647">
    <property type="entry name" value="TSP type-3 repeat"/>
    <property type="match status" value="3"/>
</dbReference>
<evidence type="ECO:0000256" key="9">
    <source>
        <dbReference type="PROSITE-ProRule" id="PRU00076"/>
    </source>
</evidence>
<keyword evidence="8" id="KW-0325">Glycoprotein</keyword>
<dbReference type="InterPro" id="IPR024731">
    <property type="entry name" value="NELL2-like_EGF"/>
</dbReference>
<evidence type="ECO:0000256" key="10">
    <source>
        <dbReference type="PROSITE-ProRule" id="PRU00634"/>
    </source>
</evidence>
<dbReference type="OrthoDB" id="14563at2759"/>
<dbReference type="SMART" id="SM00179">
    <property type="entry name" value="EGF_CA"/>
    <property type="match status" value="1"/>
</dbReference>
<dbReference type="FunFam" id="4.10.1080.10:FF:000001">
    <property type="entry name" value="Thrombospondin 3"/>
    <property type="match status" value="2"/>
</dbReference>
<dbReference type="SUPFAM" id="SSF57196">
    <property type="entry name" value="EGF/Laminin"/>
    <property type="match status" value="1"/>
</dbReference>
<evidence type="ECO:0000256" key="7">
    <source>
        <dbReference type="ARBA" id="ARBA00023157"/>
    </source>
</evidence>
<dbReference type="EMBL" id="AMQN01004330">
    <property type="status" value="NOT_ANNOTATED_CDS"/>
    <property type="molecule type" value="Genomic_DNA"/>
</dbReference>
<keyword evidence="16" id="KW-1185">Reference proteome</keyword>
<dbReference type="EMBL" id="KB293237">
    <property type="protein sequence ID" value="ELU16244.1"/>
    <property type="molecule type" value="Genomic_DNA"/>
</dbReference>
<gene>
    <name evidence="14" type="ORF">CAPTEDRAFT_153142</name>
</gene>
<keyword evidence="4" id="KW-0677">Repeat</keyword>
<name>R7VCA2_CAPTE</name>
<dbReference type="SMART" id="SM00181">
    <property type="entry name" value="EGF"/>
    <property type="match status" value="2"/>
</dbReference>
<evidence type="ECO:0008006" key="17">
    <source>
        <dbReference type="Google" id="ProtNLM"/>
    </source>
</evidence>
<proteinExistence type="inferred from homology"/>
<dbReference type="InterPro" id="IPR013320">
    <property type="entry name" value="ConA-like_dom_sf"/>
</dbReference>
<dbReference type="Pfam" id="PF13385">
    <property type="entry name" value="Laminin_G_3"/>
    <property type="match status" value="1"/>
</dbReference>
<reference evidence="16" key="1">
    <citation type="submission" date="2012-12" db="EMBL/GenBank/DDBJ databases">
        <authorList>
            <person name="Hellsten U."/>
            <person name="Grimwood J."/>
            <person name="Chapman J.A."/>
            <person name="Shapiro H."/>
            <person name="Aerts A."/>
            <person name="Otillar R.P."/>
            <person name="Terry A.Y."/>
            <person name="Boore J.L."/>
            <person name="Simakov O."/>
            <person name="Marletaz F."/>
            <person name="Cho S.-J."/>
            <person name="Edsinger-Gonzales E."/>
            <person name="Havlak P."/>
            <person name="Kuo D.-H."/>
            <person name="Larsson T."/>
            <person name="Lv J."/>
            <person name="Arendt D."/>
            <person name="Savage R."/>
            <person name="Osoegawa K."/>
            <person name="de Jong P."/>
            <person name="Lindberg D.R."/>
            <person name="Seaver E.C."/>
            <person name="Weisblat D.A."/>
            <person name="Putnam N.H."/>
            <person name="Grigoriev I.V."/>
            <person name="Rokhsar D.S."/>
        </authorList>
    </citation>
    <scope>NUCLEOTIDE SEQUENCE</scope>
    <source>
        <strain evidence="16">I ESC-2004</strain>
    </source>
</reference>
<evidence type="ECO:0000256" key="3">
    <source>
        <dbReference type="ARBA" id="ARBA00022729"/>
    </source>
</evidence>
<dbReference type="PROSITE" id="PS01187">
    <property type="entry name" value="EGF_CA"/>
    <property type="match status" value="1"/>
</dbReference>
<dbReference type="Pfam" id="PF05735">
    <property type="entry name" value="TSP_C"/>
    <property type="match status" value="1"/>
</dbReference>
<feature type="domain" description="EGF-like" evidence="12">
    <location>
        <begin position="64"/>
        <end position="105"/>
    </location>
</feature>
<dbReference type="OMA" id="GPHINLA"/>
<evidence type="ECO:0000313" key="16">
    <source>
        <dbReference type="Proteomes" id="UP000014760"/>
    </source>
</evidence>
<evidence type="ECO:0000256" key="6">
    <source>
        <dbReference type="ARBA" id="ARBA00022889"/>
    </source>
</evidence>
<dbReference type="GO" id="GO:0005509">
    <property type="term" value="F:calcium ion binding"/>
    <property type="evidence" value="ECO:0007669"/>
    <property type="project" value="UniProtKB-UniRule"/>
</dbReference>
<accession>R7VCA2</accession>
<dbReference type="InterPro" id="IPR000742">
    <property type="entry name" value="EGF"/>
</dbReference>
<dbReference type="Pfam" id="PF12947">
    <property type="entry name" value="EGF_3"/>
    <property type="match status" value="1"/>
</dbReference>
<feature type="domain" description="TSP C-terminal" evidence="13">
    <location>
        <begin position="374"/>
        <end position="586"/>
    </location>
</feature>
<dbReference type="Gene3D" id="2.60.120.200">
    <property type="match status" value="2"/>
</dbReference>
<dbReference type="PROSITE" id="PS51236">
    <property type="entry name" value="TSP_CTER"/>
    <property type="match status" value="1"/>
</dbReference>
<feature type="region of interest" description="Disordered" evidence="11">
    <location>
        <begin position="192"/>
        <end position="215"/>
    </location>
</feature>
<reference evidence="15" key="3">
    <citation type="submission" date="2015-06" db="UniProtKB">
        <authorList>
            <consortium name="EnsemblMetazoa"/>
        </authorList>
    </citation>
    <scope>IDENTIFICATION</scope>
</reference>
<dbReference type="InterPro" id="IPR003367">
    <property type="entry name" value="Thrombospondin_3-like_rpt"/>
</dbReference>
<dbReference type="HOGENOM" id="CLU_347246_0_0_1"/>
<dbReference type="InterPro" id="IPR001881">
    <property type="entry name" value="EGF-like_Ca-bd_dom"/>
</dbReference>
<dbReference type="SUPFAM" id="SSF49899">
    <property type="entry name" value="Concanavalin A-like lectins/glucanases"/>
    <property type="match status" value="2"/>
</dbReference>
<dbReference type="Proteomes" id="UP000014760">
    <property type="component" value="Unassembled WGS sequence"/>
</dbReference>
<dbReference type="PANTHER" id="PTHR10199">
    <property type="entry name" value="THROMBOSPONDIN"/>
    <property type="match status" value="1"/>
</dbReference>
<dbReference type="Pfam" id="PF02412">
    <property type="entry name" value="TSP_3"/>
    <property type="match status" value="6"/>
</dbReference>
<dbReference type="EnsemblMetazoa" id="CapteT153142">
    <property type="protein sequence ID" value="CapteP153142"/>
    <property type="gene ID" value="CapteG153142"/>
</dbReference>
<dbReference type="InterPro" id="IPR017897">
    <property type="entry name" value="Thrombospondin_3_rpt"/>
</dbReference>
<dbReference type="PANTHER" id="PTHR10199:SF110">
    <property type="entry name" value="TSP C-TERMINAL DOMAIN-CONTAINING PROTEIN"/>
    <property type="match status" value="1"/>
</dbReference>
<dbReference type="GO" id="GO:0005576">
    <property type="term" value="C:extracellular region"/>
    <property type="evidence" value="ECO:0007669"/>
    <property type="project" value="InterPro"/>
</dbReference>
<feature type="repeat" description="TSP type-3" evidence="10">
    <location>
        <begin position="139"/>
        <end position="174"/>
    </location>
</feature>
<evidence type="ECO:0000259" key="13">
    <source>
        <dbReference type="PROSITE" id="PS51236"/>
    </source>
</evidence>
<dbReference type="InterPro" id="IPR049883">
    <property type="entry name" value="NOTCH1_EGF-like"/>
</dbReference>
<evidence type="ECO:0000256" key="2">
    <source>
        <dbReference type="ARBA" id="ARBA00022536"/>
    </source>
</evidence>
<feature type="repeat" description="TSP type-3" evidence="10">
    <location>
        <begin position="198"/>
        <end position="233"/>
    </location>
</feature>
<evidence type="ECO:0000256" key="4">
    <source>
        <dbReference type="ARBA" id="ARBA00022737"/>
    </source>
</evidence>
<keyword evidence="2 9" id="KW-0245">EGF-like domain</keyword>
<keyword evidence="5 10" id="KW-0106">Calcium</keyword>
<keyword evidence="6" id="KW-0130">Cell adhesion</keyword>
<keyword evidence="3" id="KW-0732">Signal</keyword>
<dbReference type="PROSITE" id="PS51234">
    <property type="entry name" value="TSP3"/>
    <property type="match status" value="3"/>
</dbReference>
<dbReference type="Gene3D" id="4.10.1080.10">
    <property type="entry name" value="TSP type-3 repeat"/>
    <property type="match status" value="2"/>
</dbReference>
<sequence length="813" mass="89404">MRIYEICGKSYTGSKNQTCADVDECAFNNGGCDVNSFCYNTIGSFYCGFCHKGYLGDAHYGCYDDNFCRSGADKCHAQARCSYAGPGEYRCQCQDGYNGNGEECGLDEDMDSHPTSNLLCNDPGCFKDNCPDVPNSGQEDSDNDRLGDLCDLDDDNDGRYDDYDNCPYVKNYHQADRDSDGVGDDCDNCPDDVNADQKDTDGDGTGDACDTDDDDDGVLDGSDNCRLVANPSQTDSDSDGVGDACDNCANIANAPQTDANQNGFGDVCDSTGATDVDRDGDGILNGFDNCLVIPNADQSDIDTDGQGDLCDDDIDGDGLANEQDNCPYVSNSGQDDTNGNQVGDACELDIDGDGLNDKFDFCPKNPSINYTDFRNHFEVDLYPELNANNTKWEITHDGMELRQIAKTQMVSMLVGDNQYGAVDFSGTWYVNTDEGHEYLGFVFGYQNNRKFYVVMWRADNLNYGGTAYEGGIKGVQLKVVNSDTGPGETLANALWNSANTANEVTVLWHEPSMLPWQHRISYRWHLIWRPSLGLIRLRVTQGTHEIMNSGDLFDFSITGGRLGLFVFGQPNVQWSNIVARCVDNQNEALYLDGIEDYVQISNISSLQLLESFTLEAYVYWNESSVPSGIMPIICTWNSTTLCLYMINGRVAGTVGGVTAVGSTTLTPDQWHHIFMRYETASFTVNIYINGSAGVDATASAVEPIDWTQYTDSPNLFIGRDEMHLFEGNVDEIRIYNIAIADAEIDSHLADAGNLWQVHEKYMTGHFSMNDNADSALLTDTGLFGLHGYVYGSPLFVESWSHLGRFQTAYPNAK</sequence>
<dbReference type="AlphaFoldDB" id="R7VCA2"/>
<dbReference type="PROSITE" id="PS01186">
    <property type="entry name" value="EGF_2"/>
    <property type="match status" value="1"/>
</dbReference>
<evidence type="ECO:0000256" key="5">
    <source>
        <dbReference type="ARBA" id="ARBA00022837"/>
    </source>
</evidence>
<reference evidence="14 16" key="2">
    <citation type="journal article" date="2013" name="Nature">
        <title>Insights into bilaterian evolution from three spiralian genomes.</title>
        <authorList>
            <person name="Simakov O."/>
            <person name="Marletaz F."/>
            <person name="Cho S.J."/>
            <person name="Edsinger-Gonzales E."/>
            <person name="Havlak P."/>
            <person name="Hellsten U."/>
            <person name="Kuo D.H."/>
            <person name="Larsson T."/>
            <person name="Lv J."/>
            <person name="Arendt D."/>
            <person name="Savage R."/>
            <person name="Osoegawa K."/>
            <person name="de Jong P."/>
            <person name="Grimwood J."/>
            <person name="Chapman J.A."/>
            <person name="Shapiro H."/>
            <person name="Aerts A."/>
            <person name="Otillar R.P."/>
            <person name="Terry A.Y."/>
            <person name="Boore J.L."/>
            <person name="Grigoriev I.V."/>
            <person name="Lindberg D.R."/>
            <person name="Seaver E.C."/>
            <person name="Weisblat D.A."/>
            <person name="Putnam N.H."/>
            <person name="Rokhsar D.S."/>
        </authorList>
    </citation>
    <scope>NUCLEOTIDE SEQUENCE</scope>
    <source>
        <strain evidence="14 16">I ESC-2004</strain>
    </source>
</reference>
<dbReference type="CDD" id="cd00054">
    <property type="entry name" value="EGF_CA"/>
    <property type="match status" value="1"/>
</dbReference>